<keyword evidence="3 13" id="KW-0436">Ligase</keyword>
<evidence type="ECO:0000256" key="3">
    <source>
        <dbReference type="ARBA" id="ARBA00022598"/>
    </source>
</evidence>
<evidence type="ECO:0000256" key="11">
    <source>
        <dbReference type="SAM" id="MobiDB-lite"/>
    </source>
</evidence>
<dbReference type="PhylomeDB" id="A0A060TJJ8"/>
<dbReference type="GO" id="GO:0005737">
    <property type="term" value="C:cytoplasm"/>
    <property type="evidence" value="ECO:0007669"/>
    <property type="project" value="TreeGrafter"/>
</dbReference>
<keyword evidence="7" id="KW-0067">ATP-binding</keyword>
<gene>
    <name evidence="13" type="ORF">GNLVRS02_ARAD1D47366g</name>
</gene>
<feature type="domain" description="tRNA synthetases class I catalytic" evidence="12">
    <location>
        <begin position="57"/>
        <end position="480"/>
    </location>
</feature>
<evidence type="ECO:0000256" key="6">
    <source>
        <dbReference type="ARBA" id="ARBA00022833"/>
    </source>
</evidence>
<dbReference type="GO" id="GO:0004817">
    <property type="term" value="F:cysteine-tRNA ligase activity"/>
    <property type="evidence" value="ECO:0007669"/>
    <property type="project" value="UniProtKB-EC"/>
</dbReference>
<evidence type="ECO:0000256" key="1">
    <source>
        <dbReference type="ARBA" id="ARBA00001947"/>
    </source>
</evidence>
<protein>
    <recommendedName>
        <fullName evidence="2">cysteine--tRNA ligase</fullName>
        <ecNumber evidence="2">6.1.1.16</ecNumber>
    </recommendedName>
    <alternativeName>
        <fullName evidence="10">Cysteinyl-tRNA synthetase</fullName>
    </alternativeName>
</protein>
<keyword evidence="6" id="KW-0862">Zinc</keyword>
<feature type="region of interest" description="Disordered" evidence="11">
    <location>
        <begin position="689"/>
        <end position="777"/>
    </location>
</feature>
<keyword evidence="4" id="KW-0479">Metal-binding</keyword>
<keyword evidence="5" id="KW-0547">Nucleotide-binding</keyword>
<dbReference type="SUPFAM" id="SSF47323">
    <property type="entry name" value="Anticodon-binding domain of a subclass of class I aminoacyl-tRNA synthetases"/>
    <property type="match status" value="1"/>
</dbReference>
<dbReference type="GO" id="GO:0046872">
    <property type="term" value="F:metal ion binding"/>
    <property type="evidence" value="ECO:0007669"/>
    <property type="project" value="UniProtKB-KW"/>
</dbReference>
<evidence type="ECO:0000256" key="10">
    <source>
        <dbReference type="ARBA" id="ARBA00031499"/>
    </source>
</evidence>
<dbReference type="CDD" id="cd00672">
    <property type="entry name" value="CysRS_core"/>
    <property type="match status" value="1"/>
</dbReference>
<keyword evidence="8" id="KW-0648">Protein biosynthesis</keyword>
<dbReference type="InterPro" id="IPR024909">
    <property type="entry name" value="Cys-tRNA/MSH_ligase"/>
</dbReference>
<dbReference type="InterPro" id="IPR009080">
    <property type="entry name" value="tRNAsynth_Ia_anticodon-bd"/>
</dbReference>
<evidence type="ECO:0000256" key="9">
    <source>
        <dbReference type="ARBA" id="ARBA00023146"/>
    </source>
</evidence>
<dbReference type="Gene3D" id="1.20.120.1910">
    <property type="entry name" value="Cysteine-tRNA ligase, C-terminal anti-codon recognition domain"/>
    <property type="match status" value="1"/>
</dbReference>
<dbReference type="PRINTS" id="PR00983">
    <property type="entry name" value="TRNASYNTHCYS"/>
</dbReference>
<reference evidence="13" key="1">
    <citation type="submission" date="2014-02" db="EMBL/GenBank/DDBJ databases">
        <authorList>
            <person name="Genoscope - CEA"/>
        </authorList>
    </citation>
    <scope>NUCLEOTIDE SEQUENCE</scope>
    <source>
        <strain evidence="13">LS3</strain>
    </source>
</reference>
<dbReference type="SUPFAM" id="SSF52374">
    <property type="entry name" value="Nucleotidylyl transferase"/>
    <property type="match status" value="1"/>
</dbReference>
<feature type="compositionally biased region" description="Basic and acidic residues" evidence="11">
    <location>
        <begin position="689"/>
        <end position="734"/>
    </location>
</feature>
<evidence type="ECO:0000259" key="12">
    <source>
        <dbReference type="Pfam" id="PF01406"/>
    </source>
</evidence>
<evidence type="ECO:0000256" key="4">
    <source>
        <dbReference type="ARBA" id="ARBA00022723"/>
    </source>
</evidence>
<evidence type="ECO:0000256" key="5">
    <source>
        <dbReference type="ARBA" id="ARBA00022741"/>
    </source>
</evidence>
<dbReference type="EMBL" id="HG937694">
    <property type="protein sequence ID" value="CDP38997.1"/>
    <property type="molecule type" value="Genomic_DNA"/>
</dbReference>
<evidence type="ECO:0000256" key="2">
    <source>
        <dbReference type="ARBA" id="ARBA00012832"/>
    </source>
</evidence>
<comment type="cofactor">
    <cofactor evidence="1">
        <name>Zn(2+)</name>
        <dbReference type="ChEBI" id="CHEBI:29105"/>
    </cofactor>
</comment>
<dbReference type="EC" id="6.1.1.16" evidence="2"/>
<organism evidence="13">
    <name type="scientific">Blastobotrys adeninivorans</name>
    <name type="common">Yeast</name>
    <name type="synonym">Arxula adeninivorans</name>
    <dbReference type="NCBI Taxonomy" id="409370"/>
    <lineage>
        <taxon>Eukaryota</taxon>
        <taxon>Fungi</taxon>
        <taxon>Dikarya</taxon>
        <taxon>Ascomycota</taxon>
        <taxon>Saccharomycotina</taxon>
        <taxon>Dipodascomycetes</taxon>
        <taxon>Dipodascales</taxon>
        <taxon>Trichomonascaceae</taxon>
        <taxon>Blastobotrys</taxon>
    </lineage>
</organism>
<evidence type="ECO:0000313" key="13">
    <source>
        <dbReference type="EMBL" id="CDP38997.1"/>
    </source>
</evidence>
<accession>A0A060TJJ8</accession>
<dbReference type="GO" id="GO:0005524">
    <property type="term" value="F:ATP binding"/>
    <property type="evidence" value="ECO:0007669"/>
    <property type="project" value="UniProtKB-KW"/>
</dbReference>
<dbReference type="Gene3D" id="3.40.50.620">
    <property type="entry name" value="HUPs"/>
    <property type="match status" value="2"/>
</dbReference>
<proteinExistence type="inferred from homology"/>
<evidence type="ECO:0000256" key="7">
    <source>
        <dbReference type="ARBA" id="ARBA00022840"/>
    </source>
</evidence>
<dbReference type="PANTHER" id="PTHR10890:SF3">
    <property type="entry name" value="CYSTEINE--TRNA LIGASE, CYTOPLASMIC"/>
    <property type="match status" value="1"/>
</dbReference>
<keyword evidence="9" id="KW-0030">Aminoacyl-tRNA synthetase</keyword>
<name>A0A060TJJ8_BLAAD</name>
<reference evidence="13" key="2">
    <citation type="submission" date="2014-06" db="EMBL/GenBank/DDBJ databases">
        <title>The complete genome of Blastobotrys (Arxula) adeninivorans LS3 - a yeast of biotechnological interest.</title>
        <authorList>
            <person name="Kunze G."/>
            <person name="Gaillardin C."/>
            <person name="Czernicka M."/>
            <person name="Durrens P."/>
            <person name="Martin T."/>
            <person name="Boer E."/>
            <person name="Gabaldon T."/>
            <person name="Cruz J."/>
            <person name="Talla E."/>
            <person name="Marck C."/>
            <person name="Goffeau A."/>
            <person name="Barbe V."/>
            <person name="Baret P."/>
            <person name="Baronian K."/>
            <person name="Beier S."/>
            <person name="Bleykasten C."/>
            <person name="Bode R."/>
            <person name="Casaregola S."/>
            <person name="Despons L."/>
            <person name="Fairhead C."/>
            <person name="Giersberg M."/>
            <person name="Gierski P."/>
            <person name="Hahnel U."/>
            <person name="Hartmann A."/>
            <person name="Jankowska D."/>
            <person name="Jubin C."/>
            <person name="Jung P."/>
            <person name="Lafontaine I."/>
            <person name="Leh-Louis V."/>
            <person name="Lemaire M."/>
            <person name="Marcet-Houben M."/>
            <person name="Mascher M."/>
            <person name="Morel G."/>
            <person name="Richard G.-F."/>
            <person name="Riechen J."/>
            <person name="Sacerdot C."/>
            <person name="Sarkar A."/>
            <person name="Savel G."/>
            <person name="Schacherer J."/>
            <person name="Sherman D."/>
            <person name="Straub M.-L."/>
            <person name="Stein N."/>
            <person name="Thierry A."/>
            <person name="Trautwein-Schult A."/>
            <person name="Westhof E."/>
            <person name="Worch S."/>
            <person name="Dujon B."/>
            <person name="Souciet J.-L."/>
            <person name="Wincker P."/>
            <person name="Scholz U."/>
            <person name="Neuveglise N."/>
        </authorList>
    </citation>
    <scope>NUCLEOTIDE SEQUENCE</scope>
    <source>
        <strain evidence="13">LS3</strain>
    </source>
</reference>
<dbReference type="InterPro" id="IPR014729">
    <property type="entry name" value="Rossmann-like_a/b/a_fold"/>
</dbReference>
<dbReference type="InterPro" id="IPR015803">
    <property type="entry name" value="Cys-tRNA-ligase"/>
</dbReference>
<dbReference type="HAMAP" id="MF_00041">
    <property type="entry name" value="Cys_tRNA_synth"/>
    <property type="match status" value="1"/>
</dbReference>
<dbReference type="PANTHER" id="PTHR10890">
    <property type="entry name" value="CYSTEINYL-TRNA SYNTHETASE"/>
    <property type="match status" value="1"/>
</dbReference>
<dbReference type="InterPro" id="IPR032678">
    <property type="entry name" value="tRNA-synt_1_cat_dom"/>
</dbReference>
<evidence type="ECO:0000256" key="8">
    <source>
        <dbReference type="ARBA" id="ARBA00022917"/>
    </source>
</evidence>
<dbReference type="NCBIfam" id="TIGR00435">
    <property type="entry name" value="cysS"/>
    <property type="match status" value="1"/>
</dbReference>
<dbReference type="GO" id="GO:0006423">
    <property type="term" value="P:cysteinyl-tRNA aminoacylation"/>
    <property type="evidence" value="ECO:0007669"/>
    <property type="project" value="InterPro"/>
</dbReference>
<dbReference type="AlphaFoldDB" id="A0A060TJJ8"/>
<sequence length="777" mass="87639">MISGSLRRLRVQKVLTNLSYYSTMAERKQPEWIKPKGSERAKLKLYNSLTRSNTEFIPMNDNRVTWYSCGPTVYDASHMGHARNYVTTDITRRLLEDYFGYNVMFVQNVTDIDDKIIVRGRQGYLFDKFKKSLLAANQGGSGDKPKEELVSTVTNAAIDYAKGTLPNFPDTLEQLFEWEAKLDPQAEVEKDPKFNMHLSAVKSAQSAIVDASSLSIEKFLDLSKTVLLYHLDKQQGATVTDPKIFRELAAYWEADFDKDMGALNVRRPTVTTRVSEYVPEIVTFVQKIIDNGFAYQTEDDGSVYFDTTAFEAGGKHFYAKLQPWNRGQQDLIDEGEGSLSAKRSGKKSRNDFALWKASKPGEPFWDSPWGQGRPGWHIECSVMASEVIGSPIDIHTGGIDLAFPHHDNELAQSEAAHGCNQWVNYFLHTGHLHIEGQKMSKSLKNFITIKEALDRYSSRQLRLAFAMQQWNSPMDFKSSLSEVKAFESTMSNFFNNVRALDREEASLIAEGAHVSKKVSAAEMHLYDGLYEAQRAVHSAFCDNLAVPQALTVLGELVQKANSYIASKRSDLRLEVLRAVAQYITYIFGILGFPVNADGIGWTAGQGKEDGSASKEQVAAPYVSVLSKFRDEVRTKAIAKAPYSDFLDATDRIRNFDLLELGVSLDDRGNGQAALVKFLEAGEQKELITQRDEKARREEEKKQKKLEAARLEAEREKERQEKAKIPPKELFKTDEYSAWDEEGLPTHDKAGEPISKSMKKKLTKQLEAHKKLHATYSS</sequence>
<dbReference type="Pfam" id="PF01406">
    <property type="entry name" value="tRNA-synt_1e"/>
    <property type="match status" value="1"/>
</dbReference>